<dbReference type="STRING" id="4537.A0A0E0JGV9"/>
<reference evidence="1" key="2">
    <citation type="submission" date="2018-05" db="EMBL/GenBank/DDBJ databases">
        <title>OpunRS2 (Oryza punctata Reference Sequence Version 2).</title>
        <authorList>
            <person name="Zhang J."/>
            <person name="Kudrna D."/>
            <person name="Lee S."/>
            <person name="Talag J."/>
            <person name="Welchert J."/>
            <person name="Wing R.A."/>
        </authorList>
    </citation>
    <scope>NUCLEOTIDE SEQUENCE [LARGE SCALE GENOMIC DNA]</scope>
</reference>
<evidence type="ECO:0008006" key="3">
    <source>
        <dbReference type="Google" id="ProtNLM"/>
    </source>
</evidence>
<dbReference type="Gramene" id="OPUNC01G10590.1">
    <property type="protein sequence ID" value="OPUNC01G10590.1"/>
    <property type="gene ID" value="OPUNC01G10590"/>
</dbReference>
<name>A0A0E0JGV9_ORYPU</name>
<organism evidence="1">
    <name type="scientific">Oryza punctata</name>
    <name type="common">Red rice</name>
    <dbReference type="NCBI Taxonomy" id="4537"/>
    <lineage>
        <taxon>Eukaryota</taxon>
        <taxon>Viridiplantae</taxon>
        <taxon>Streptophyta</taxon>
        <taxon>Embryophyta</taxon>
        <taxon>Tracheophyta</taxon>
        <taxon>Spermatophyta</taxon>
        <taxon>Magnoliopsida</taxon>
        <taxon>Liliopsida</taxon>
        <taxon>Poales</taxon>
        <taxon>Poaceae</taxon>
        <taxon>BOP clade</taxon>
        <taxon>Oryzoideae</taxon>
        <taxon>Oryzeae</taxon>
        <taxon>Oryzinae</taxon>
        <taxon>Oryza</taxon>
    </lineage>
</organism>
<evidence type="ECO:0000313" key="1">
    <source>
        <dbReference type="EnsemblPlants" id="OPUNC01G10590.1"/>
    </source>
</evidence>
<dbReference type="Gene3D" id="3.80.10.10">
    <property type="entry name" value="Ribonuclease Inhibitor"/>
    <property type="match status" value="1"/>
</dbReference>
<evidence type="ECO:0000313" key="2">
    <source>
        <dbReference type="Proteomes" id="UP000026962"/>
    </source>
</evidence>
<reference evidence="1" key="1">
    <citation type="submission" date="2015-04" db="UniProtKB">
        <authorList>
            <consortium name="EnsemblPlants"/>
        </authorList>
    </citation>
    <scope>IDENTIFICATION</scope>
</reference>
<dbReference type="HOGENOM" id="CLU_1910045_0_0_1"/>
<dbReference type="EnsemblPlants" id="OPUNC01G10590.1">
    <property type="protein sequence ID" value="OPUNC01G10590.1"/>
    <property type="gene ID" value="OPUNC01G10590"/>
</dbReference>
<protein>
    <recommendedName>
        <fullName evidence="3">NB-ARC domain-containing protein</fullName>
    </recommendedName>
</protein>
<dbReference type="Proteomes" id="UP000026962">
    <property type="component" value="Chromosome 1"/>
</dbReference>
<accession>A0A0E0JGV9</accession>
<proteinExistence type="predicted"/>
<dbReference type="SUPFAM" id="SSF52058">
    <property type="entry name" value="L domain-like"/>
    <property type="match status" value="1"/>
</dbReference>
<dbReference type="InterPro" id="IPR032675">
    <property type="entry name" value="LRR_dom_sf"/>
</dbReference>
<dbReference type="AlphaFoldDB" id="A0A0E0JGV9"/>
<sequence length="133" mass="15343">MNCEEGPDKWEPFIVSLNKLSYSYNNVGPEALLELTSQPVFLEKFFLWGKISALPCWVAHLSNLVDLSLRENFLNGEVIIEQLGNLPSLLSLKLYRESYLGRELRFQERLFPRLKQLIVDNLPNIEELSFQGG</sequence>
<keyword evidence="2" id="KW-1185">Reference proteome</keyword>